<dbReference type="SUPFAM" id="SSF46689">
    <property type="entry name" value="Homeodomain-like"/>
    <property type="match status" value="1"/>
</dbReference>
<evidence type="ECO:0000256" key="1">
    <source>
        <dbReference type="ARBA" id="ARBA00023015"/>
    </source>
</evidence>
<dbReference type="Proteomes" id="UP001229651">
    <property type="component" value="Unassembled WGS sequence"/>
</dbReference>
<comment type="caution">
    <text evidence="6">The sequence shown here is derived from an EMBL/GenBank/DDBJ whole genome shotgun (WGS) entry which is preliminary data.</text>
</comment>
<reference evidence="6 7" key="1">
    <citation type="submission" date="2023-07" db="EMBL/GenBank/DDBJ databases">
        <title>Sequencing the genomes of 1000 actinobacteria strains.</title>
        <authorList>
            <person name="Klenk H.-P."/>
        </authorList>
    </citation>
    <scope>NUCLEOTIDE SEQUENCE [LARGE SCALE GENOMIC DNA]</scope>
    <source>
        <strain evidence="6 7">DSM 45805</strain>
    </source>
</reference>
<dbReference type="PROSITE" id="PS50977">
    <property type="entry name" value="HTH_TETR_2"/>
    <property type="match status" value="1"/>
</dbReference>
<dbReference type="Gene3D" id="1.10.357.10">
    <property type="entry name" value="Tetracycline Repressor, domain 2"/>
    <property type="match status" value="1"/>
</dbReference>
<organism evidence="6 7">
    <name type="scientific">Amycolatopsis thermophila</name>
    <dbReference type="NCBI Taxonomy" id="206084"/>
    <lineage>
        <taxon>Bacteria</taxon>
        <taxon>Bacillati</taxon>
        <taxon>Actinomycetota</taxon>
        <taxon>Actinomycetes</taxon>
        <taxon>Pseudonocardiales</taxon>
        <taxon>Pseudonocardiaceae</taxon>
        <taxon>Amycolatopsis</taxon>
    </lineage>
</organism>
<accession>A0ABU0F1Z8</accession>
<evidence type="ECO:0000256" key="4">
    <source>
        <dbReference type="PROSITE-ProRule" id="PRU00335"/>
    </source>
</evidence>
<dbReference type="PANTHER" id="PTHR30055">
    <property type="entry name" value="HTH-TYPE TRANSCRIPTIONAL REGULATOR RUTR"/>
    <property type="match status" value="1"/>
</dbReference>
<gene>
    <name evidence="6" type="ORF">FB470_005517</name>
</gene>
<dbReference type="RefSeq" id="WP_306996234.1">
    <property type="nucleotide sequence ID" value="NZ_JAUSUT010000001.1"/>
</dbReference>
<dbReference type="InterPro" id="IPR036271">
    <property type="entry name" value="Tet_transcr_reg_TetR-rel_C_sf"/>
</dbReference>
<dbReference type="InterPro" id="IPR050109">
    <property type="entry name" value="HTH-type_TetR-like_transc_reg"/>
</dbReference>
<sequence>MSDEQATRRPRMTAQQRRESILAAATEVFAETGYQRGKTSAVAQRVGVSEPVIFQNFGTKAALFAAVVTRHADQVCAWLDRLTAQRVSVAGLLAAALDPTHVEHIHDAGTIGALFAEASTLTGEPEIEAAAHRANQRIAGALTNLLEQGRRAGELRADLDTESGAWWLLSLAASQKFRRAAAPETIEARLAKTTLEFFIGNEH</sequence>
<keyword evidence="1" id="KW-0805">Transcription regulation</keyword>
<proteinExistence type="predicted"/>
<keyword evidence="3" id="KW-0804">Transcription</keyword>
<keyword evidence="7" id="KW-1185">Reference proteome</keyword>
<evidence type="ECO:0000256" key="3">
    <source>
        <dbReference type="ARBA" id="ARBA00023163"/>
    </source>
</evidence>
<name>A0ABU0F1Z8_9PSEU</name>
<evidence type="ECO:0000256" key="2">
    <source>
        <dbReference type="ARBA" id="ARBA00023125"/>
    </source>
</evidence>
<dbReference type="EMBL" id="JAUSUT010000001">
    <property type="protein sequence ID" value="MDQ0381523.1"/>
    <property type="molecule type" value="Genomic_DNA"/>
</dbReference>
<dbReference type="InterPro" id="IPR009057">
    <property type="entry name" value="Homeodomain-like_sf"/>
</dbReference>
<keyword evidence="2 4" id="KW-0238">DNA-binding</keyword>
<evidence type="ECO:0000259" key="5">
    <source>
        <dbReference type="PROSITE" id="PS50977"/>
    </source>
</evidence>
<dbReference type="PANTHER" id="PTHR30055:SF234">
    <property type="entry name" value="HTH-TYPE TRANSCRIPTIONAL REGULATOR BETI"/>
    <property type="match status" value="1"/>
</dbReference>
<evidence type="ECO:0000313" key="6">
    <source>
        <dbReference type="EMBL" id="MDQ0381523.1"/>
    </source>
</evidence>
<dbReference type="PRINTS" id="PR00455">
    <property type="entry name" value="HTHTETR"/>
</dbReference>
<dbReference type="InterPro" id="IPR001647">
    <property type="entry name" value="HTH_TetR"/>
</dbReference>
<feature type="DNA-binding region" description="H-T-H motif" evidence="4">
    <location>
        <begin position="38"/>
        <end position="57"/>
    </location>
</feature>
<dbReference type="Gene3D" id="1.10.10.60">
    <property type="entry name" value="Homeodomain-like"/>
    <property type="match status" value="1"/>
</dbReference>
<dbReference type="Pfam" id="PF00440">
    <property type="entry name" value="TetR_N"/>
    <property type="match status" value="1"/>
</dbReference>
<feature type="domain" description="HTH tetR-type" evidence="5">
    <location>
        <begin position="15"/>
        <end position="75"/>
    </location>
</feature>
<evidence type="ECO:0000313" key="7">
    <source>
        <dbReference type="Proteomes" id="UP001229651"/>
    </source>
</evidence>
<protein>
    <submittedName>
        <fullName evidence="6">AcrR family transcriptional regulator</fullName>
    </submittedName>
</protein>
<dbReference type="SUPFAM" id="SSF48498">
    <property type="entry name" value="Tetracyclin repressor-like, C-terminal domain"/>
    <property type="match status" value="1"/>
</dbReference>